<reference evidence="3 4" key="1">
    <citation type="submission" date="2016-10" db="EMBL/GenBank/DDBJ databases">
        <authorList>
            <person name="de Groot N.N."/>
        </authorList>
    </citation>
    <scope>NUCLEOTIDE SEQUENCE [LARGE SCALE GENOMIC DNA]</scope>
    <source>
        <strain evidence="3 4">CGMCC 4.5739</strain>
    </source>
</reference>
<gene>
    <name evidence="3" type="ORF">SAMN05421773_102543</name>
</gene>
<protein>
    <recommendedName>
        <fullName evidence="5">DUF3558 domain-containing protein</fullName>
    </recommendedName>
</protein>
<feature type="compositionally biased region" description="Low complexity" evidence="1">
    <location>
        <begin position="212"/>
        <end position="222"/>
    </location>
</feature>
<evidence type="ECO:0000313" key="4">
    <source>
        <dbReference type="Proteomes" id="UP000199207"/>
    </source>
</evidence>
<keyword evidence="4" id="KW-1185">Reference proteome</keyword>
<dbReference type="OrthoDB" id="4336125at2"/>
<dbReference type="STRING" id="910347.SAMN05421773_102543"/>
<evidence type="ECO:0008006" key="5">
    <source>
        <dbReference type="Google" id="ProtNLM"/>
    </source>
</evidence>
<keyword evidence="2" id="KW-0732">Signal</keyword>
<dbReference type="Proteomes" id="UP000199207">
    <property type="component" value="Unassembled WGS sequence"/>
</dbReference>
<feature type="chain" id="PRO_5011475308" description="DUF3558 domain-containing protein" evidence="2">
    <location>
        <begin position="22"/>
        <end position="306"/>
    </location>
</feature>
<evidence type="ECO:0000256" key="2">
    <source>
        <dbReference type="SAM" id="SignalP"/>
    </source>
</evidence>
<dbReference type="EMBL" id="FOLM01000002">
    <property type="protein sequence ID" value="SFC28115.1"/>
    <property type="molecule type" value="Genomic_DNA"/>
</dbReference>
<sequence length="306" mass="30863">MPPVLPAGVLALLLALLPAAAGCTSDLMDDDPDGTARGAAASPAASGRHSGLPEPCGAVEEDRLRELLPEAGPEELTGEPALTFDTGRQAACSWRSPGESGTRELSVEFVRVVSYDPEISDDDQAALDFARSAAERDIPPLAGQDTAGQEEDGDGDTPGSADGTDDTAGSADSSDPSDPDNAADAGGTDSTDGTGESADPGSGDGTGGPAGWSGPAAGTSAPTSPVGELAPRSLEGIGHAAFIDDQLTPTNSGSRRDIVLTFHNANVIVTISYRETTGEDDGEPDSAVLQERVRKLAGQLAGLLDE</sequence>
<feature type="compositionally biased region" description="Gly residues" evidence="1">
    <location>
        <begin position="202"/>
        <end position="211"/>
    </location>
</feature>
<proteinExistence type="predicted"/>
<organism evidence="3 4">
    <name type="scientific">Streptomyces aidingensis</name>
    <dbReference type="NCBI Taxonomy" id="910347"/>
    <lineage>
        <taxon>Bacteria</taxon>
        <taxon>Bacillati</taxon>
        <taxon>Actinomycetota</taxon>
        <taxon>Actinomycetes</taxon>
        <taxon>Kitasatosporales</taxon>
        <taxon>Streptomycetaceae</taxon>
        <taxon>Streptomyces</taxon>
    </lineage>
</organism>
<accession>A0A1I1HWG5</accession>
<dbReference type="AlphaFoldDB" id="A0A1I1HWG5"/>
<name>A0A1I1HWG5_9ACTN</name>
<feature type="compositionally biased region" description="Low complexity" evidence="1">
    <location>
        <begin position="36"/>
        <end position="48"/>
    </location>
</feature>
<evidence type="ECO:0000313" key="3">
    <source>
        <dbReference type="EMBL" id="SFC28115.1"/>
    </source>
</evidence>
<evidence type="ECO:0000256" key="1">
    <source>
        <dbReference type="SAM" id="MobiDB-lite"/>
    </source>
</evidence>
<feature type="region of interest" description="Disordered" evidence="1">
    <location>
        <begin position="31"/>
        <end position="56"/>
    </location>
</feature>
<feature type="signal peptide" evidence="2">
    <location>
        <begin position="1"/>
        <end position="21"/>
    </location>
</feature>
<dbReference type="RefSeq" id="WP_093837801.1">
    <property type="nucleotide sequence ID" value="NZ_FOLM01000002.1"/>
</dbReference>
<feature type="compositionally biased region" description="Low complexity" evidence="1">
    <location>
        <begin position="157"/>
        <end position="201"/>
    </location>
</feature>
<feature type="region of interest" description="Disordered" evidence="1">
    <location>
        <begin position="135"/>
        <end position="231"/>
    </location>
</feature>